<proteinExistence type="predicted"/>
<keyword evidence="2" id="KW-1185">Reference proteome</keyword>
<sequence>MQALKLDLINWLVNLKDEAVLSKLKSLKNSTPNKDWYDDLSEAYQQDIQKGLDDIANGRVVPHEQVMAKVKSKINQLKNS</sequence>
<dbReference type="RefSeq" id="WP_277900046.1">
    <property type="nucleotide sequence ID" value="NZ_JAPMUA010000003.1"/>
</dbReference>
<comment type="caution">
    <text evidence="1">The sequence shown here is derived from an EMBL/GenBank/DDBJ whole genome shotgun (WGS) entry which is preliminary data.</text>
</comment>
<protein>
    <recommendedName>
        <fullName evidence="3">Addiction module component</fullName>
    </recommendedName>
</protein>
<evidence type="ECO:0000313" key="2">
    <source>
        <dbReference type="Proteomes" id="UP001153642"/>
    </source>
</evidence>
<accession>A0ABT6FS02</accession>
<evidence type="ECO:0008006" key="3">
    <source>
        <dbReference type="Google" id="ProtNLM"/>
    </source>
</evidence>
<evidence type="ECO:0000313" key="1">
    <source>
        <dbReference type="EMBL" id="MDG3586040.1"/>
    </source>
</evidence>
<dbReference type="EMBL" id="JAPMUA010000003">
    <property type="protein sequence ID" value="MDG3586040.1"/>
    <property type="molecule type" value="Genomic_DNA"/>
</dbReference>
<organism evidence="1 2">
    <name type="scientific">Galbibacter pacificus</name>
    <dbReference type="NCBI Taxonomy" id="2996052"/>
    <lineage>
        <taxon>Bacteria</taxon>
        <taxon>Pseudomonadati</taxon>
        <taxon>Bacteroidota</taxon>
        <taxon>Flavobacteriia</taxon>
        <taxon>Flavobacteriales</taxon>
        <taxon>Flavobacteriaceae</taxon>
        <taxon>Galbibacter</taxon>
    </lineage>
</organism>
<dbReference type="Proteomes" id="UP001153642">
    <property type="component" value="Unassembled WGS sequence"/>
</dbReference>
<reference evidence="1" key="1">
    <citation type="submission" date="2022-11" db="EMBL/GenBank/DDBJ databases">
        <title>High-quality draft genome sequence of Galbibacter sp. strain CMA-7.</title>
        <authorList>
            <person name="Wei L."/>
            <person name="Dong C."/>
            <person name="Shao Z."/>
        </authorList>
    </citation>
    <scope>NUCLEOTIDE SEQUENCE</scope>
    <source>
        <strain evidence="1">CMA-7</strain>
    </source>
</reference>
<name>A0ABT6FS02_9FLAO</name>
<gene>
    <name evidence="1" type="ORF">OSR52_09180</name>
</gene>